<evidence type="ECO:0000256" key="4">
    <source>
        <dbReference type="ARBA" id="ARBA00023128"/>
    </source>
</evidence>
<keyword evidence="5" id="KW-0687">Ribonucleoprotein</keyword>
<organism evidence="8 9">
    <name type="scientific">Lepidopterella palustris CBS 459.81</name>
    <dbReference type="NCBI Taxonomy" id="1314670"/>
    <lineage>
        <taxon>Eukaryota</taxon>
        <taxon>Fungi</taxon>
        <taxon>Dikarya</taxon>
        <taxon>Ascomycota</taxon>
        <taxon>Pezizomycotina</taxon>
        <taxon>Dothideomycetes</taxon>
        <taxon>Pleosporomycetidae</taxon>
        <taxon>Mytilinidiales</taxon>
        <taxon>Argynnaceae</taxon>
        <taxon>Lepidopterella</taxon>
    </lineage>
</organism>
<gene>
    <name evidence="8" type="ORF">K432DRAFT_351940</name>
</gene>
<evidence type="ECO:0000256" key="7">
    <source>
        <dbReference type="SAM" id="MobiDB-lite"/>
    </source>
</evidence>
<evidence type="ECO:0000256" key="6">
    <source>
        <dbReference type="ARBA" id="ARBA00035267"/>
    </source>
</evidence>
<comment type="similarity">
    <text evidence="2">Belongs to the bacterial ribosomal protein bL27 family.</text>
</comment>
<keyword evidence="9" id="KW-1185">Reference proteome</keyword>
<comment type="subcellular location">
    <subcellularLocation>
        <location evidence="1">Mitochondrion</location>
    </subcellularLocation>
</comment>
<protein>
    <recommendedName>
        <fullName evidence="6">Large ribosomal subunit protein bL27m</fullName>
    </recommendedName>
</protein>
<dbReference type="GO" id="GO:0005762">
    <property type="term" value="C:mitochondrial large ribosomal subunit"/>
    <property type="evidence" value="ECO:0007669"/>
    <property type="project" value="TreeGrafter"/>
</dbReference>
<accession>A0A8E2JFV8</accession>
<evidence type="ECO:0000256" key="5">
    <source>
        <dbReference type="ARBA" id="ARBA00023274"/>
    </source>
</evidence>
<evidence type="ECO:0000313" key="9">
    <source>
        <dbReference type="Proteomes" id="UP000250266"/>
    </source>
</evidence>
<dbReference type="InterPro" id="IPR001684">
    <property type="entry name" value="Ribosomal_bL27"/>
</dbReference>
<evidence type="ECO:0000256" key="1">
    <source>
        <dbReference type="ARBA" id="ARBA00004173"/>
    </source>
</evidence>
<name>A0A8E2JFV8_9PEZI</name>
<dbReference type="AlphaFoldDB" id="A0A8E2JFV8"/>
<proteinExistence type="inferred from homology"/>
<keyword evidence="4" id="KW-0496">Mitochondrion</keyword>
<dbReference type="PANTHER" id="PTHR15893:SF0">
    <property type="entry name" value="LARGE RIBOSOMAL SUBUNIT PROTEIN BL27M"/>
    <property type="match status" value="1"/>
</dbReference>
<feature type="region of interest" description="Disordered" evidence="7">
    <location>
        <begin position="52"/>
        <end position="74"/>
    </location>
</feature>
<dbReference type="GO" id="GO:0003735">
    <property type="term" value="F:structural constituent of ribosome"/>
    <property type="evidence" value="ECO:0007669"/>
    <property type="project" value="InterPro"/>
</dbReference>
<dbReference type="OrthoDB" id="1867012at2759"/>
<reference evidence="8 9" key="1">
    <citation type="journal article" date="2016" name="Nat. Commun.">
        <title>Ectomycorrhizal ecology is imprinted in the genome of the dominant symbiotic fungus Cenococcum geophilum.</title>
        <authorList>
            <consortium name="DOE Joint Genome Institute"/>
            <person name="Peter M."/>
            <person name="Kohler A."/>
            <person name="Ohm R.A."/>
            <person name="Kuo A."/>
            <person name="Krutzmann J."/>
            <person name="Morin E."/>
            <person name="Arend M."/>
            <person name="Barry K.W."/>
            <person name="Binder M."/>
            <person name="Choi C."/>
            <person name="Clum A."/>
            <person name="Copeland A."/>
            <person name="Grisel N."/>
            <person name="Haridas S."/>
            <person name="Kipfer T."/>
            <person name="LaButti K."/>
            <person name="Lindquist E."/>
            <person name="Lipzen A."/>
            <person name="Maire R."/>
            <person name="Meier B."/>
            <person name="Mihaltcheva S."/>
            <person name="Molinier V."/>
            <person name="Murat C."/>
            <person name="Poggeler S."/>
            <person name="Quandt C.A."/>
            <person name="Sperisen C."/>
            <person name="Tritt A."/>
            <person name="Tisserant E."/>
            <person name="Crous P.W."/>
            <person name="Henrissat B."/>
            <person name="Nehls U."/>
            <person name="Egli S."/>
            <person name="Spatafora J.W."/>
            <person name="Grigoriev I.V."/>
            <person name="Martin F.M."/>
        </authorList>
    </citation>
    <scope>NUCLEOTIDE SEQUENCE [LARGE SCALE GENOMIC DNA]</scope>
    <source>
        <strain evidence="8 9">CBS 459.81</strain>
    </source>
</reference>
<dbReference type="EMBL" id="KV744937">
    <property type="protein sequence ID" value="OCK81003.1"/>
    <property type="molecule type" value="Genomic_DNA"/>
</dbReference>
<keyword evidence="3" id="KW-0689">Ribosomal protein</keyword>
<evidence type="ECO:0000256" key="2">
    <source>
        <dbReference type="ARBA" id="ARBA00010797"/>
    </source>
</evidence>
<dbReference type="PANTHER" id="PTHR15893">
    <property type="entry name" value="RIBOSOMAL PROTEIN L27"/>
    <property type="match status" value="1"/>
</dbReference>
<dbReference type="PRINTS" id="PR00063">
    <property type="entry name" value="RIBOSOMALL27"/>
</dbReference>
<dbReference type="Pfam" id="PF01016">
    <property type="entry name" value="Ribosomal_L27"/>
    <property type="match status" value="1"/>
</dbReference>
<dbReference type="GO" id="GO:0006412">
    <property type="term" value="P:translation"/>
    <property type="evidence" value="ECO:0007669"/>
    <property type="project" value="InterPro"/>
</dbReference>
<feature type="region of interest" description="Disordered" evidence="7">
    <location>
        <begin position="241"/>
        <end position="260"/>
    </location>
</feature>
<dbReference type="Proteomes" id="UP000250266">
    <property type="component" value="Unassembled WGS sequence"/>
</dbReference>
<dbReference type="Gene3D" id="2.40.50.100">
    <property type="match status" value="1"/>
</dbReference>
<dbReference type="FunFam" id="2.40.50.100:FF:000042">
    <property type="entry name" value="50S ribosomal protein L27"/>
    <property type="match status" value="1"/>
</dbReference>
<dbReference type="SUPFAM" id="SSF110324">
    <property type="entry name" value="Ribosomal L27 protein-like"/>
    <property type="match status" value="1"/>
</dbReference>
<sequence length="260" mass="29034">MLLPRIYAPARAVIALSKASRSTIIRSSHALDALRFANAPFLSPTLTIVRNASHQSQGRANGAKDGPGKRLGAKKTGEEYVIPGNIIFKQRGTVWFPGENCAMGRDHTIYATESGYVKYYRDPVKHPKRQYIGVAFKRHESLPYPSNAARRRRLNMLATQVEPEPELQVGIPEGDIVVGEKIASESTVRAQPRAKAGSQLLMGKNYAYREANWQIGRAAERAGVKVREFVRGDRFRAWRKSAARKAANAERRGLRAKKRK</sequence>
<evidence type="ECO:0000313" key="8">
    <source>
        <dbReference type="EMBL" id="OCK81003.1"/>
    </source>
</evidence>
<evidence type="ECO:0000256" key="3">
    <source>
        <dbReference type="ARBA" id="ARBA00022980"/>
    </source>
</evidence>